<keyword evidence="2" id="KW-1185">Reference proteome</keyword>
<dbReference type="AlphaFoldDB" id="A0AAQ4FLX8"/>
<accession>A0AAQ4FLX8</accession>
<organism evidence="1 2">
    <name type="scientific">Amblyomma americanum</name>
    <name type="common">Lone star tick</name>
    <dbReference type="NCBI Taxonomy" id="6943"/>
    <lineage>
        <taxon>Eukaryota</taxon>
        <taxon>Metazoa</taxon>
        <taxon>Ecdysozoa</taxon>
        <taxon>Arthropoda</taxon>
        <taxon>Chelicerata</taxon>
        <taxon>Arachnida</taxon>
        <taxon>Acari</taxon>
        <taxon>Parasitiformes</taxon>
        <taxon>Ixodida</taxon>
        <taxon>Ixodoidea</taxon>
        <taxon>Ixodidae</taxon>
        <taxon>Amblyomminae</taxon>
        <taxon>Amblyomma</taxon>
    </lineage>
</organism>
<evidence type="ECO:0000313" key="1">
    <source>
        <dbReference type="EMBL" id="KAK8787783.1"/>
    </source>
</evidence>
<proteinExistence type="predicted"/>
<evidence type="ECO:0000313" key="2">
    <source>
        <dbReference type="Proteomes" id="UP001321473"/>
    </source>
</evidence>
<protein>
    <submittedName>
        <fullName evidence="1">Uncharacterized protein</fullName>
    </submittedName>
</protein>
<dbReference type="EMBL" id="JARKHS020001451">
    <property type="protein sequence ID" value="KAK8787783.1"/>
    <property type="molecule type" value="Genomic_DNA"/>
</dbReference>
<sequence>MYIDIPTQTFKRATFVELKKLSKKLTGTSRMEPRRTYPSAGKAPFTAWKPIRPITMQSKNVSKRCFIFVTNSLAQ</sequence>
<name>A0AAQ4FLX8_AMBAM</name>
<reference evidence="1 2" key="1">
    <citation type="journal article" date="2023" name="Arcadia Sci">
        <title>De novo assembly of a long-read Amblyomma americanum tick genome.</title>
        <authorList>
            <person name="Chou S."/>
            <person name="Poskanzer K.E."/>
            <person name="Rollins M."/>
            <person name="Thuy-Boun P.S."/>
        </authorList>
    </citation>
    <scope>NUCLEOTIDE SEQUENCE [LARGE SCALE GENOMIC DNA]</scope>
    <source>
        <strain evidence="1">F_SG_1</strain>
        <tissue evidence="1">Salivary glands</tissue>
    </source>
</reference>
<comment type="caution">
    <text evidence="1">The sequence shown here is derived from an EMBL/GenBank/DDBJ whole genome shotgun (WGS) entry which is preliminary data.</text>
</comment>
<gene>
    <name evidence="1" type="ORF">V5799_022445</name>
</gene>
<dbReference type="Proteomes" id="UP001321473">
    <property type="component" value="Unassembled WGS sequence"/>
</dbReference>